<dbReference type="InterPro" id="IPR011519">
    <property type="entry name" value="UnbV_ASPIC"/>
</dbReference>
<dbReference type="SUPFAM" id="SSF69318">
    <property type="entry name" value="Integrin alpha N-terminal domain"/>
    <property type="match status" value="1"/>
</dbReference>
<dbReference type="PANTHER" id="PTHR44103">
    <property type="entry name" value="PROPROTEIN CONVERTASE P"/>
    <property type="match status" value="1"/>
</dbReference>
<proteinExistence type="predicted"/>
<name>A0A368KUJ6_9BACT</name>
<dbReference type="OrthoDB" id="221211at2"/>
<evidence type="ECO:0000256" key="1">
    <source>
        <dbReference type="ARBA" id="ARBA00022729"/>
    </source>
</evidence>
<feature type="domain" description="ASPIC/UnbV" evidence="3">
    <location>
        <begin position="706"/>
        <end position="756"/>
    </location>
</feature>
<dbReference type="PANTHER" id="PTHR44103:SF1">
    <property type="entry name" value="PROPROTEIN CONVERTASE P"/>
    <property type="match status" value="1"/>
</dbReference>
<organism evidence="4 5">
    <name type="scientific">Bremerella cremea</name>
    <dbReference type="NCBI Taxonomy" id="1031537"/>
    <lineage>
        <taxon>Bacteria</taxon>
        <taxon>Pseudomonadati</taxon>
        <taxon>Planctomycetota</taxon>
        <taxon>Planctomycetia</taxon>
        <taxon>Pirellulales</taxon>
        <taxon>Pirellulaceae</taxon>
        <taxon>Bremerella</taxon>
    </lineage>
</organism>
<evidence type="ECO:0000313" key="4">
    <source>
        <dbReference type="EMBL" id="RCS54049.1"/>
    </source>
</evidence>
<dbReference type="RefSeq" id="WP_114367116.1">
    <property type="nucleotide sequence ID" value="NZ_QPEX01000010.1"/>
</dbReference>
<dbReference type="InterPro" id="IPR013517">
    <property type="entry name" value="FG-GAP"/>
</dbReference>
<gene>
    <name evidence="4" type="ORF">DTL42_02530</name>
</gene>
<dbReference type="Proteomes" id="UP000253562">
    <property type="component" value="Unassembled WGS sequence"/>
</dbReference>
<comment type="caution">
    <text evidence="4">The sequence shown here is derived from an EMBL/GenBank/DDBJ whole genome shotgun (WGS) entry which is preliminary data.</text>
</comment>
<protein>
    <recommendedName>
        <fullName evidence="3">ASPIC/UnbV domain-containing protein</fullName>
    </recommendedName>
</protein>
<evidence type="ECO:0000313" key="5">
    <source>
        <dbReference type="Proteomes" id="UP000253562"/>
    </source>
</evidence>
<sequence length="1188" mass="131178">MQLSWKLLLSVGAALLVLVALVFLNWRTAKIEQETTQLRELLSAKNVALGYLEADQPDKTFTAWSQLAEAFPDEPLGPQNQVVAYLMAIQNAGGPPSTEALQQLSLAIERLKEIAPNSATTYSLLARADKAHGETPAALKAWQRAGELDPTNAAIWFEAYLTAKEAGPEQTNASEELLAKAAQLAPDNLAVLLEQLPSLAQQQSPQIVAVLDRAEKVFAPLEASVQRLVNVSLADMIAKTREAAQQGDWPSVRRSVQMMRNATRAEEAVQSDRLIVERSPLEFVVTDFSPQFYLAHAGELTTPEPPIDVKFAAGQQTKLGEATNTRDLVLVDVDRNDTLDLVVLTNDALLVFLQEKNSEGYSPPIRIPIAGDFTNILAADLDGDSEITDGEVRQTADIDFILYGPSGIAVVENQQANPLTLAIVEQESAVPEVQTAVLADLDHDGDLDLFLGTPGKPMVWSNVDGLHFKPWADDAISGMENSGPMVQAIAVDWDRDTDIDILVAYEGAPGFGIFENLRHRRMRWCSLNEDFPGIDRATVFDIVDIDSNASWDILFADSNSLNLARTRTVEAGKVVPLDTTRIAAGKFPKHWRILDYDNDGREDLLAYEDAQLQLLRGTADGKLVPTKGVLSAQEANIVAARTADLDQDGDLDLVLLLPEAILPVFNEGGNQNNWINVRLLAAQVKGGAASPSGRVNQYGLGSLLELRSDISYQAQVVRAETTHFGLGKRTQADALRVIWTNGIPQSILQPKVNTLITERQTLKGSCPYLYAWNGDRFEFVTDLLWAAPIGLQTAEGQIAPDRPWEYIKVPGHLLAEANGQYKLRITEELWEAAYFDQVELFAVDHPAEVEVYTNEKVGPPSIAEPKLHVVGQKIAPTIALDSQGRDVLDLLAKQDDQYVKGFERKFLQGVTEPHYIELLFDLPQDASQITLFLTGWIYPADTSINVGLAENQAMPGPRPPFLETLDNEGKWVETIPFTGFPGGKTKTIAIDISHAFAGDSRRLRVVTSNEIYWDEAFVTVVTPAVEVRETLLNLRTAELAYRGFSEPIVHPGFGPERYDYENVSTLPKWSAMSGQFTRYGDVLPLLQKVDDQLVVMGSGDEMALTFDIPAQPLPPGWKRDFVLHSVGWDKDADLNTIYGTSSEPLPYQNMGSYPAQSYRDDSAYRDYLEAYQTRQQQSARFRNQWLAP</sequence>
<dbReference type="Pfam" id="PF07593">
    <property type="entry name" value="UnbV_ASPIC"/>
    <property type="match status" value="1"/>
</dbReference>
<dbReference type="AlphaFoldDB" id="A0A368KUJ6"/>
<evidence type="ECO:0000259" key="3">
    <source>
        <dbReference type="Pfam" id="PF07593"/>
    </source>
</evidence>
<keyword evidence="1" id="KW-0732">Signal</keyword>
<dbReference type="Gene3D" id="1.25.40.10">
    <property type="entry name" value="Tetratricopeptide repeat domain"/>
    <property type="match status" value="1"/>
</dbReference>
<evidence type="ECO:0000256" key="2">
    <source>
        <dbReference type="PROSITE-ProRule" id="PRU00339"/>
    </source>
</evidence>
<dbReference type="EMBL" id="QPEX01000010">
    <property type="protein sequence ID" value="RCS54049.1"/>
    <property type="molecule type" value="Genomic_DNA"/>
</dbReference>
<dbReference type="InterPro" id="IPR011990">
    <property type="entry name" value="TPR-like_helical_dom_sf"/>
</dbReference>
<dbReference type="PROSITE" id="PS50005">
    <property type="entry name" value="TPR"/>
    <property type="match status" value="1"/>
</dbReference>
<dbReference type="InterPro" id="IPR019734">
    <property type="entry name" value="TPR_rpt"/>
</dbReference>
<keyword evidence="2" id="KW-0802">TPR repeat</keyword>
<accession>A0A368KUJ6</accession>
<dbReference type="SUPFAM" id="SSF48452">
    <property type="entry name" value="TPR-like"/>
    <property type="match status" value="1"/>
</dbReference>
<feature type="repeat" description="TPR" evidence="2">
    <location>
        <begin position="119"/>
        <end position="152"/>
    </location>
</feature>
<dbReference type="Pfam" id="PF13517">
    <property type="entry name" value="FG-GAP_3"/>
    <property type="match status" value="2"/>
</dbReference>
<dbReference type="InterPro" id="IPR028994">
    <property type="entry name" value="Integrin_alpha_N"/>
</dbReference>
<reference evidence="4 5" key="1">
    <citation type="submission" date="2018-07" db="EMBL/GenBank/DDBJ databases">
        <title>Comparative genomes isolates from brazilian mangrove.</title>
        <authorList>
            <person name="De Araujo J.E."/>
            <person name="Taketani R.G."/>
            <person name="Silva M.C.P."/>
            <person name="Lourenco M.V."/>
            <person name="Oliveira V.M."/>
            <person name="Andreote F.D."/>
        </authorList>
    </citation>
    <scope>NUCLEOTIDE SEQUENCE [LARGE SCALE GENOMIC DNA]</scope>
    <source>
        <strain evidence="4 5">HEX PRIS-MGV</strain>
    </source>
</reference>